<dbReference type="Pfam" id="PF01207">
    <property type="entry name" value="Dus"/>
    <property type="match status" value="1"/>
</dbReference>
<reference evidence="2 5" key="1">
    <citation type="submission" date="2016-10" db="EMBL/GenBank/DDBJ databases">
        <title>Methanohalophilus halophilus.</title>
        <authorList>
            <person name="L'haridon S."/>
        </authorList>
    </citation>
    <scope>NUCLEOTIDE SEQUENCE [LARGE SCALE GENOMIC DNA]</scope>
    <source>
        <strain evidence="2 5">Z-7982</strain>
    </source>
</reference>
<evidence type="ECO:0000313" key="3">
    <source>
        <dbReference type="EMBL" id="RNI09029.1"/>
    </source>
</evidence>
<feature type="domain" description="DUS-like FMN-binding" evidence="1">
    <location>
        <begin position="21"/>
        <end position="254"/>
    </location>
</feature>
<dbReference type="Proteomes" id="UP000186879">
    <property type="component" value="Chromosome"/>
</dbReference>
<proteinExistence type="predicted"/>
<sequence>MTQELFDLNIGYINFKNPVAIAPMAGITDSSFVNSYGKSAALVIMGGYNLDEKTNAAACELIERGRKEFISQEPIEHITKELNAVDFDGTVGINLRSSELKPLLEVAGIIRDAGAIMELDAHCRQPEMKEAGVGEALMEDLPRLTEWIRQIKETGVVLSIKIRANVVDDTQLAKAIESAGADIIHVDAMKEGAGADLDAIRRIRDVTRIFLIGNNSVQSFDDAKEMFSRGADMVSVGRQAMDSPQLVDSLVDAVSEFQEITGWYNAPKHICRGQGDMRGLTFCCLPVKPCAVQNKAKQLGFSPREFANLKMEFVKGTLLEYGDSTCFGSLAWCCKITKPCFMRDGVLDLIDLSPQEYMKLKKQMADYILDHSKEK</sequence>
<accession>A0A1L3Q463</accession>
<evidence type="ECO:0000313" key="5">
    <source>
        <dbReference type="Proteomes" id="UP000186879"/>
    </source>
</evidence>
<dbReference type="AlphaFoldDB" id="A0A1L3Q463"/>
<evidence type="ECO:0000313" key="7">
    <source>
        <dbReference type="Proteomes" id="UP000267921"/>
    </source>
</evidence>
<dbReference type="KEGG" id="mhaz:BHR79_09175"/>
<reference evidence="3 7" key="3">
    <citation type="submission" date="2018-10" db="EMBL/GenBank/DDBJ databases">
        <title>Cultivation of a novel Methanohalophilus strain from Kebrit Deep of the Red Sea and a genomic comparison of members of the genus Methanohalophilus.</title>
        <authorList>
            <person name="Guan Y."/>
            <person name="Ngugi D.K."/>
            <person name="Stingl U."/>
        </authorList>
    </citation>
    <scope>NUCLEOTIDE SEQUENCE [LARGE SCALE GENOMIC DNA]</scope>
    <source>
        <strain evidence="3 7">DSM 3094</strain>
    </source>
</reference>
<dbReference type="InterPro" id="IPR017671">
    <property type="entry name" value="Methan_mark_9"/>
</dbReference>
<gene>
    <name evidence="2" type="ORF">BHR79_09175</name>
    <name evidence="3" type="ORF">EFE40_06090</name>
    <name evidence="4" type="ORF">SAMN04515625_0748</name>
</gene>
<dbReference type="PANTHER" id="PTHR11082:SF36">
    <property type="entry name" value="DUS-LIKE FMN-BINDING DOMAIN-CONTAINING PROTEIN"/>
    <property type="match status" value="1"/>
</dbReference>
<dbReference type="InterPro" id="IPR035587">
    <property type="entry name" value="DUS-like_FMN-bd"/>
</dbReference>
<reference evidence="4 6" key="2">
    <citation type="submission" date="2016-10" db="EMBL/GenBank/DDBJ databases">
        <authorList>
            <person name="de Groot N.N."/>
        </authorList>
    </citation>
    <scope>NUCLEOTIDE SEQUENCE [LARGE SCALE GENOMIC DNA]</scope>
    <source>
        <strain evidence="4 6">Z-7982</strain>
    </source>
</reference>
<keyword evidence="5" id="KW-1185">Reference proteome</keyword>
<dbReference type="EMBL" id="RJJG01000004">
    <property type="protein sequence ID" value="RNI09029.1"/>
    <property type="molecule type" value="Genomic_DNA"/>
</dbReference>
<dbReference type="PANTHER" id="PTHR11082">
    <property type="entry name" value="TRNA-DIHYDROURIDINE SYNTHASE"/>
    <property type="match status" value="1"/>
</dbReference>
<dbReference type="CDD" id="cd02911">
    <property type="entry name" value="arch_FMN"/>
    <property type="match status" value="1"/>
</dbReference>
<dbReference type="GeneID" id="30583940"/>
<dbReference type="InterPro" id="IPR013785">
    <property type="entry name" value="Aldolase_TIM"/>
</dbReference>
<evidence type="ECO:0000313" key="2">
    <source>
        <dbReference type="EMBL" id="APH39635.1"/>
    </source>
</evidence>
<dbReference type="OrthoDB" id="145053at2157"/>
<evidence type="ECO:0000259" key="1">
    <source>
        <dbReference type="Pfam" id="PF01207"/>
    </source>
</evidence>
<evidence type="ECO:0000313" key="4">
    <source>
        <dbReference type="EMBL" id="SDW33948.1"/>
    </source>
</evidence>
<dbReference type="Proteomes" id="UP000198669">
    <property type="component" value="Unassembled WGS sequence"/>
</dbReference>
<dbReference type="Gene3D" id="3.20.20.70">
    <property type="entry name" value="Aldolase class I"/>
    <property type="match status" value="1"/>
</dbReference>
<dbReference type="EMBL" id="FNMU01000002">
    <property type="protein sequence ID" value="SDW33948.1"/>
    <property type="molecule type" value="Genomic_DNA"/>
</dbReference>
<dbReference type="EMBL" id="CP017921">
    <property type="protein sequence ID" value="APH39635.1"/>
    <property type="molecule type" value="Genomic_DNA"/>
</dbReference>
<dbReference type="RefSeq" id="WP_072562057.1">
    <property type="nucleotide sequence ID" value="NZ_CP017921.1"/>
</dbReference>
<dbReference type="InterPro" id="IPR037347">
    <property type="entry name" value="MJ0144_FMN"/>
</dbReference>
<evidence type="ECO:0000313" key="6">
    <source>
        <dbReference type="Proteomes" id="UP000198669"/>
    </source>
</evidence>
<name>A0A1L3Q463_9EURY</name>
<dbReference type="NCBIfam" id="TIGR03277">
    <property type="entry name" value="methan_mark_9"/>
    <property type="match status" value="1"/>
</dbReference>
<dbReference type="Proteomes" id="UP000267921">
    <property type="component" value="Unassembled WGS sequence"/>
</dbReference>
<dbReference type="STRING" id="2177.BHR79_09175"/>
<protein>
    <submittedName>
        <fullName evidence="3">Methanogenesis marker 9 domain-containing protein</fullName>
    </submittedName>
    <submittedName>
        <fullName evidence="4">TIM-barrel protein, putative</fullName>
    </submittedName>
</protein>
<dbReference type="SUPFAM" id="SSF51395">
    <property type="entry name" value="FMN-linked oxidoreductases"/>
    <property type="match status" value="1"/>
</dbReference>
<organism evidence="2 5">
    <name type="scientific">Methanohalophilus halophilus</name>
    <dbReference type="NCBI Taxonomy" id="2177"/>
    <lineage>
        <taxon>Archaea</taxon>
        <taxon>Methanobacteriati</taxon>
        <taxon>Methanobacteriota</taxon>
        <taxon>Stenosarchaea group</taxon>
        <taxon>Methanomicrobia</taxon>
        <taxon>Methanosarcinales</taxon>
        <taxon>Methanosarcinaceae</taxon>
        <taxon>Methanohalophilus</taxon>
    </lineage>
</organism>